<keyword evidence="3" id="KW-1185">Reference proteome</keyword>
<reference evidence="2 3" key="1">
    <citation type="submission" date="2024-08" db="EMBL/GenBank/DDBJ databases">
        <title>Insights into the chromosomal genome structure of Flemingia macrophylla.</title>
        <authorList>
            <person name="Ding Y."/>
            <person name="Zhao Y."/>
            <person name="Bi W."/>
            <person name="Wu M."/>
            <person name="Zhao G."/>
            <person name="Gong Y."/>
            <person name="Li W."/>
            <person name="Zhang P."/>
        </authorList>
    </citation>
    <scope>NUCLEOTIDE SEQUENCE [LARGE SCALE GENOMIC DNA]</scope>
    <source>
        <strain evidence="2">DYQJB</strain>
        <tissue evidence="2">Leaf</tissue>
    </source>
</reference>
<evidence type="ECO:0000313" key="2">
    <source>
        <dbReference type="EMBL" id="KAL2339917.1"/>
    </source>
</evidence>
<protein>
    <recommendedName>
        <fullName evidence="1">Reverse transcriptase domain-containing protein</fullName>
    </recommendedName>
</protein>
<feature type="domain" description="Reverse transcriptase" evidence="1">
    <location>
        <begin position="104"/>
        <end position="190"/>
    </location>
</feature>
<dbReference type="Pfam" id="PF00078">
    <property type="entry name" value="RVT_1"/>
    <property type="match status" value="1"/>
</dbReference>
<dbReference type="InterPro" id="IPR000477">
    <property type="entry name" value="RT_dom"/>
</dbReference>
<proteinExistence type="predicted"/>
<gene>
    <name evidence="2" type="ORF">Fmac_007857</name>
</gene>
<evidence type="ECO:0000259" key="1">
    <source>
        <dbReference type="Pfam" id="PF00078"/>
    </source>
</evidence>
<organism evidence="2 3">
    <name type="scientific">Flemingia macrophylla</name>
    <dbReference type="NCBI Taxonomy" id="520843"/>
    <lineage>
        <taxon>Eukaryota</taxon>
        <taxon>Viridiplantae</taxon>
        <taxon>Streptophyta</taxon>
        <taxon>Embryophyta</taxon>
        <taxon>Tracheophyta</taxon>
        <taxon>Spermatophyta</taxon>
        <taxon>Magnoliopsida</taxon>
        <taxon>eudicotyledons</taxon>
        <taxon>Gunneridae</taxon>
        <taxon>Pentapetalae</taxon>
        <taxon>rosids</taxon>
        <taxon>fabids</taxon>
        <taxon>Fabales</taxon>
        <taxon>Fabaceae</taxon>
        <taxon>Papilionoideae</taxon>
        <taxon>50 kb inversion clade</taxon>
        <taxon>NPAAA clade</taxon>
        <taxon>indigoferoid/millettioid clade</taxon>
        <taxon>Phaseoleae</taxon>
        <taxon>Flemingia</taxon>
    </lineage>
</organism>
<dbReference type="InterPro" id="IPR052343">
    <property type="entry name" value="Retrotransposon-Effector_Assoc"/>
</dbReference>
<accession>A0ABD1MWK4</accession>
<dbReference type="PANTHER" id="PTHR46890:SF48">
    <property type="entry name" value="RNA-DIRECTED DNA POLYMERASE"/>
    <property type="match status" value="1"/>
</dbReference>
<dbReference type="Proteomes" id="UP001603857">
    <property type="component" value="Unassembled WGS sequence"/>
</dbReference>
<comment type="caution">
    <text evidence="2">The sequence shown here is derived from an EMBL/GenBank/DDBJ whole genome shotgun (WGS) entry which is preliminary data.</text>
</comment>
<sequence>MVNNYYRELFHDTGESNTLDTNYTFPTLTEEEVREMGRSISATKISHAISSMHVFKAPGRDGIQPIVYQKQWDVVEDDVGKLIQDIEDCPLRVKDINETNVVLIPKVDAITHLKQMRLIGLRNVSYKILSKILSYRLRGLMENIIHPNQSSFIPHRKSSDNIIIVQEVIHSMQAKRGRKGWMMIKIDLEKDTID</sequence>
<evidence type="ECO:0000313" key="3">
    <source>
        <dbReference type="Proteomes" id="UP001603857"/>
    </source>
</evidence>
<name>A0ABD1MWK4_9FABA</name>
<dbReference type="PANTHER" id="PTHR46890">
    <property type="entry name" value="NON-LTR RETROLELEMENT REVERSE TRANSCRIPTASE-LIKE PROTEIN-RELATED"/>
    <property type="match status" value="1"/>
</dbReference>
<dbReference type="AlphaFoldDB" id="A0ABD1MWK4"/>
<dbReference type="EMBL" id="JBGMDY010000003">
    <property type="protein sequence ID" value="KAL2339917.1"/>
    <property type="molecule type" value="Genomic_DNA"/>
</dbReference>